<proteinExistence type="predicted"/>
<dbReference type="WBParaSite" id="ALUE_0001845101-mRNA-1">
    <property type="protein sequence ID" value="ALUE_0001845101-mRNA-1"/>
    <property type="gene ID" value="ALUE_0001845101"/>
</dbReference>
<evidence type="ECO:0000313" key="2">
    <source>
        <dbReference type="WBParaSite" id="ALUE_0001845101-mRNA-1"/>
    </source>
</evidence>
<evidence type="ECO:0000313" key="1">
    <source>
        <dbReference type="Proteomes" id="UP000036681"/>
    </source>
</evidence>
<keyword evidence="1" id="KW-1185">Reference proteome</keyword>
<organism evidence="1 2">
    <name type="scientific">Ascaris lumbricoides</name>
    <name type="common">Giant roundworm</name>
    <dbReference type="NCBI Taxonomy" id="6252"/>
    <lineage>
        <taxon>Eukaryota</taxon>
        <taxon>Metazoa</taxon>
        <taxon>Ecdysozoa</taxon>
        <taxon>Nematoda</taxon>
        <taxon>Chromadorea</taxon>
        <taxon>Rhabditida</taxon>
        <taxon>Spirurina</taxon>
        <taxon>Ascaridomorpha</taxon>
        <taxon>Ascaridoidea</taxon>
        <taxon>Ascarididae</taxon>
        <taxon>Ascaris</taxon>
    </lineage>
</organism>
<dbReference type="Proteomes" id="UP000036681">
    <property type="component" value="Unplaced"/>
</dbReference>
<reference evidence="2" key="1">
    <citation type="submission" date="2017-02" db="UniProtKB">
        <authorList>
            <consortium name="WormBaseParasite"/>
        </authorList>
    </citation>
    <scope>IDENTIFICATION</scope>
</reference>
<dbReference type="PANTHER" id="PTHR31430">
    <property type="entry name" value="PROTEIN CBG22332-RELATED"/>
    <property type="match status" value="1"/>
</dbReference>
<sequence length="165" mass="19368">MVEFPNGDPNNKGKDENHFLSRFYFHLFQVKIFRPTFAYSFSFFEETSKLSSSTNSFKDVTFPIKRYQSSNKIIEQDEAMRCCDGPCSQMRNIRDLWQFGRCDHAICSMCLANAPLANAPDGWSTKKILSWKIYRKESMQKDISSGRPTFTEREVIRNYRAERNL</sequence>
<dbReference type="AlphaFoldDB" id="A0A0M3IIQ6"/>
<dbReference type="PANTHER" id="PTHR31430:SF4">
    <property type="entry name" value="RING-TYPE DOMAIN-CONTAINING PROTEIN"/>
    <property type="match status" value="1"/>
</dbReference>
<accession>A0A0M3IIQ6</accession>
<protein>
    <submittedName>
        <fullName evidence="2">RING-type domain-containing protein</fullName>
    </submittedName>
</protein>
<name>A0A0M3IIQ6_ASCLU</name>